<evidence type="ECO:0000313" key="1">
    <source>
        <dbReference type="EMBL" id="QTC88112.1"/>
    </source>
</evidence>
<dbReference type="RefSeq" id="WP_207825084.1">
    <property type="nucleotide sequence ID" value="NZ_CP062006.1"/>
</dbReference>
<evidence type="ECO:0000313" key="2">
    <source>
        <dbReference type="Proteomes" id="UP000663942"/>
    </source>
</evidence>
<proteinExistence type="predicted"/>
<accession>A0ABX7SMT3</accession>
<sequence>MEHCRAWIESAGCDWTFEEIRQGVERGCFFLFEHPEGCMVAEFIVSPRHKVMHVFIAGGSLGAMRALLPQVEAFGRKHGCDSGGATGRKGWARLLRQYGYRPASPAVEKEL</sequence>
<gene>
    <name evidence="1" type="ORF">IFE19_01505</name>
</gene>
<name>A0ABX7SMT3_9CAUL</name>
<dbReference type="EMBL" id="CP062006">
    <property type="protein sequence ID" value="QTC88112.1"/>
    <property type="molecule type" value="Genomic_DNA"/>
</dbReference>
<organism evidence="1 2">
    <name type="scientific">Brevundimonas pondensis</name>
    <dbReference type="NCBI Taxonomy" id="2774189"/>
    <lineage>
        <taxon>Bacteria</taxon>
        <taxon>Pseudomonadati</taxon>
        <taxon>Pseudomonadota</taxon>
        <taxon>Alphaproteobacteria</taxon>
        <taxon>Caulobacterales</taxon>
        <taxon>Caulobacteraceae</taxon>
        <taxon>Brevundimonas</taxon>
    </lineage>
</organism>
<keyword evidence="2" id="KW-1185">Reference proteome</keyword>
<protein>
    <recommendedName>
        <fullName evidence="3">GNAT family N-acetyltransferase</fullName>
    </recommendedName>
</protein>
<evidence type="ECO:0008006" key="3">
    <source>
        <dbReference type="Google" id="ProtNLM"/>
    </source>
</evidence>
<dbReference type="Proteomes" id="UP000663942">
    <property type="component" value="Chromosome"/>
</dbReference>
<reference evidence="1 2" key="1">
    <citation type="submission" date="2020-09" db="EMBL/GenBank/DDBJ databases">
        <title>Brevundimonas sp. LVF1 isolated from an oligotrophic pond in Goettingen, Germany.</title>
        <authorList>
            <person name="Friedrich I."/>
            <person name="Klassen A."/>
            <person name="Neubauer H."/>
            <person name="Schneider D."/>
            <person name="Hertel R."/>
            <person name="Daniel R."/>
        </authorList>
    </citation>
    <scope>NUCLEOTIDE SEQUENCE [LARGE SCALE GENOMIC DNA]</scope>
    <source>
        <strain evidence="1 2">LVF1</strain>
    </source>
</reference>